<proteinExistence type="predicted"/>
<sequence length="442" mass="50615">MNQILTEISEKIRQQFDTGPYPRIPLEKSPKNDAMALYIHSLVNAYYLRNQKVISTEGKLILDAGCGSGYKSLILAEANPGAKIVGVDISANSIELAKQRLQYHGFDNAQFYVCGIEDLASLGLQFDYINCDDVLYLLSEPAVGLQAMKSVLKPDGIIRANLHSSLQRTYYYRAQEVFKMMGLMDDNPQELEIDLVRDTMKALKDQVELKSITWKPELETDKERILMNYLFQGDKGYTIPELFAALRTAELEFISMVNWRQWNLMDLFKEPDDLPAFLAMSLPETSVEEQLTLFELLHPMHRLIDFWCGHPQKSEITSVAEWTLSDWQTVQVFLTPQLKQLEVKQEVIRCINQRKPFDINHFLPFFEHAISIDSSVAACLLPLWDSSQSITALVERWQKIHPLNPVTLAPTAEEEIFQLIISALAKLHELGYVYLESSFELT</sequence>
<accession>A0A6N8FTR1</accession>
<dbReference type="Gene3D" id="3.40.50.150">
    <property type="entry name" value="Vaccinia Virus protein VP39"/>
    <property type="match status" value="1"/>
</dbReference>
<evidence type="ECO:0000313" key="2">
    <source>
        <dbReference type="EMBL" id="MUL35557.1"/>
    </source>
</evidence>
<dbReference type="RefSeq" id="WP_105221080.1">
    <property type="nucleotide sequence ID" value="NZ_CAWNSU010000082.1"/>
</dbReference>
<dbReference type="PANTHER" id="PTHR43464">
    <property type="entry name" value="METHYLTRANSFERASE"/>
    <property type="match status" value="1"/>
</dbReference>
<dbReference type="GO" id="GO:0032259">
    <property type="term" value="P:methylation"/>
    <property type="evidence" value="ECO:0007669"/>
    <property type="project" value="UniProtKB-KW"/>
</dbReference>
<keyword evidence="3" id="KW-1185">Reference proteome</keyword>
<reference evidence="2 3" key="1">
    <citation type="journal article" date="2019" name="Front. Microbiol.">
        <title>Genomic Features for Desiccation Tolerance and Sugar Biosynthesis in the Extremophile Gloeocapsopsis sp. UTEX B3054.</title>
        <authorList>
            <person name="Urrejola C."/>
            <person name="Alcorta J."/>
            <person name="Salas L."/>
            <person name="Vasquez M."/>
            <person name="Polz M.F."/>
            <person name="Vicuna R."/>
            <person name="Diez B."/>
        </authorList>
    </citation>
    <scope>NUCLEOTIDE SEQUENCE [LARGE SCALE GENOMIC DNA]</scope>
    <source>
        <strain evidence="2 3">1H9</strain>
    </source>
</reference>
<keyword evidence="2" id="KW-0489">Methyltransferase</keyword>
<dbReference type="SUPFAM" id="SSF53335">
    <property type="entry name" value="S-adenosyl-L-methionine-dependent methyltransferases"/>
    <property type="match status" value="1"/>
</dbReference>
<dbReference type="InterPro" id="IPR025714">
    <property type="entry name" value="Methyltranfer_dom"/>
</dbReference>
<dbReference type="AlphaFoldDB" id="A0A6N8FTR1"/>
<dbReference type="EMBL" id="NAPY01000004">
    <property type="protein sequence ID" value="MUL35557.1"/>
    <property type="molecule type" value="Genomic_DNA"/>
</dbReference>
<keyword evidence="2" id="KW-0808">Transferase</keyword>
<organism evidence="2 3">
    <name type="scientific">Gloeocapsopsis dulcis AAB1 = 1H9</name>
    <dbReference type="NCBI Taxonomy" id="1433147"/>
    <lineage>
        <taxon>Bacteria</taxon>
        <taxon>Bacillati</taxon>
        <taxon>Cyanobacteriota</taxon>
        <taxon>Cyanophyceae</taxon>
        <taxon>Oscillatoriophycideae</taxon>
        <taxon>Chroococcales</taxon>
        <taxon>Chroococcaceae</taxon>
        <taxon>Gloeocapsopsis</taxon>
        <taxon>Gloeocapsopsis dulcis</taxon>
    </lineage>
</organism>
<dbReference type="InterPro" id="IPR029063">
    <property type="entry name" value="SAM-dependent_MTases_sf"/>
</dbReference>
<feature type="domain" description="Methyltransferase" evidence="1">
    <location>
        <begin position="57"/>
        <end position="179"/>
    </location>
</feature>
<protein>
    <submittedName>
        <fullName evidence="2">SAM-dependent methyltransferase</fullName>
    </submittedName>
</protein>
<evidence type="ECO:0000313" key="3">
    <source>
        <dbReference type="Proteomes" id="UP000441797"/>
    </source>
</evidence>
<dbReference type="CDD" id="cd02440">
    <property type="entry name" value="AdoMet_MTases"/>
    <property type="match status" value="1"/>
</dbReference>
<dbReference type="GO" id="GO:0008168">
    <property type="term" value="F:methyltransferase activity"/>
    <property type="evidence" value="ECO:0007669"/>
    <property type="project" value="UniProtKB-KW"/>
</dbReference>
<dbReference type="Proteomes" id="UP000441797">
    <property type="component" value="Unassembled WGS sequence"/>
</dbReference>
<gene>
    <name evidence="2" type="ORF">BWI75_04125</name>
</gene>
<comment type="caution">
    <text evidence="2">The sequence shown here is derived from an EMBL/GenBank/DDBJ whole genome shotgun (WGS) entry which is preliminary data.</text>
</comment>
<dbReference type="OrthoDB" id="649979at2"/>
<dbReference type="Pfam" id="PF13847">
    <property type="entry name" value="Methyltransf_31"/>
    <property type="match status" value="1"/>
</dbReference>
<dbReference type="PANTHER" id="PTHR43464:SF91">
    <property type="entry name" value="SLL0487 PROTEIN"/>
    <property type="match status" value="1"/>
</dbReference>
<evidence type="ECO:0000259" key="1">
    <source>
        <dbReference type="Pfam" id="PF13847"/>
    </source>
</evidence>
<name>A0A6N8FTR1_9CHRO</name>